<feature type="region of interest" description="Disordered" evidence="1">
    <location>
        <begin position="14"/>
        <end position="36"/>
    </location>
</feature>
<comment type="caution">
    <text evidence="2">The sequence shown here is derived from an EMBL/GenBank/DDBJ whole genome shotgun (WGS) entry which is preliminary data.</text>
</comment>
<accession>A0A833S912</accession>
<proteinExistence type="predicted"/>
<reference evidence="2" key="1">
    <citation type="submission" date="2020-04" db="EMBL/GenBank/DDBJ databases">
        <title>Hybrid Assembly of Korean Phytophthora infestans isolates.</title>
        <authorList>
            <person name="Prokchorchik M."/>
            <person name="Lee Y."/>
            <person name="Seo J."/>
            <person name="Cho J.-H."/>
            <person name="Park Y.-E."/>
            <person name="Jang D.-C."/>
            <person name="Im J.-S."/>
            <person name="Choi J.-G."/>
            <person name="Park H.-J."/>
            <person name="Lee G.-B."/>
            <person name="Lee Y.-G."/>
            <person name="Hong S.-Y."/>
            <person name="Cho K."/>
            <person name="Sohn K.H."/>
        </authorList>
    </citation>
    <scope>NUCLEOTIDE SEQUENCE</scope>
    <source>
        <strain evidence="2">KR_1_A1</strain>
    </source>
</reference>
<sequence>MSIFSFTLIMARAPKKQQPVKKSKSKKSASKARVKVEEPPKCTHWLIQEDRTCRKWRNPSSEKYCTGHLDEIARRSTVALSPLEASTLALLRKYDLTQEIYDETSQLVESVLRGADPNRHPAIDEVNAWEAAQAFKSVLEKVTISLGNSRI</sequence>
<evidence type="ECO:0000256" key="1">
    <source>
        <dbReference type="SAM" id="MobiDB-lite"/>
    </source>
</evidence>
<evidence type="ECO:0000313" key="3">
    <source>
        <dbReference type="Proteomes" id="UP000602510"/>
    </source>
</evidence>
<dbReference type="AlphaFoldDB" id="A0A833S912"/>
<keyword evidence="3" id="KW-1185">Reference proteome</keyword>
<organism evidence="2 3">
    <name type="scientific">Phytophthora infestans</name>
    <name type="common">Potato late blight agent</name>
    <name type="synonym">Botrytis infestans</name>
    <dbReference type="NCBI Taxonomy" id="4787"/>
    <lineage>
        <taxon>Eukaryota</taxon>
        <taxon>Sar</taxon>
        <taxon>Stramenopiles</taxon>
        <taxon>Oomycota</taxon>
        <taxon>Peronosporomycetes</taxon>
        <taxon>Peronosporales</taxon>
        <taxon>Peronosporaceae</taxon>
        <taxon>Phytophthora</taxon>
    </lineage>
</organism>
<evidence type="ECO:0000313" key="2">
    <source>
        <dbReference type="EMBL" id="KAF4029933.1"/>
    </source>
</evidence>
<dbReference type="EMBL" id="WSZM01000732">
    <property type="protein sequence ID" value="KAF4029933.1"/>
    <property type="molecule type" value="Genomic_DNA"/>
</dbReference>
<gene>
    <name evidence="2" type="ORF">GN244_ATG18315</name>
</gene>
<dbReference type="Proteomes" id="UP000602510">
    <property type="component" value="Unassembled WGS sequence"/>
</dbReference>
<name>A0A833S912_PHYIN</name>
<feature type="compositionally biased region" description="Basic residues" evidence="1">
    <location>
        <begin position="14"/>
        <end position="33"/>
    </location>
</feature>
<protein>
    <submittedName>
        <fullName evidence="2">Uncharacterized protein</fullName>
    </submittedName>
</protein>